<keyword evidence="3" id="KW-1185">Reference proteome</keyword>
<dbReference type="OrthoDB" id="2691547at2759"/>
<evidence type="ECO:0000256" key="1">
    <source>
        <dbReference type="SAM" id="Phobius"/>
    </source>
</evidence>
<evidence type="ECO:0000313" key="2">
    <source>
        <dbReference type="EMBL" id="KIJ63154.1"/>
    </source>
</evidence>
<feature type="transmembrane region" description="Helical" evidence="1">
    <location>
        <begin position="80"/>
        <end position="105"/>
    </location>
</feature>
<dbReference type="PANTHER" id="PTHR40465">
    <property type="entry name" value="CHROMOSOME 1, WHOLE GENOME SHOTGUN SEQUENCE"/>
    <property type="match status" value="1"/>
</dbReference>
<feature type="transmembrane region" description="Helical" evidence="1">
    <location>
        <begin position="35"/>
        <end position="60"/>
    </location>
</feature>
<dbReference type="Proteomes" id="UP000053820">
    <property type="component" value="Unassembled WGS sequence"/>
</dbReference>
<accession>A0A0C9VC07</accession>
<organism evidence="2 3">
    <name type="scientific">Hydnomerulius pinastri MD-312</name>
    <dbReference type="NCBI Taxonomy" id="994086"/>
    <lineage>
        <taxon>Eukaryota</taxon>
        <taxon>Fungi</taxon>
        <taxon>Dikarya</taxon>
        <taxon>Basidiomycota</taxon>
        <taxon>Agaricomycotina</taxon>
        <taxon>Agaricomycetes</taxon>
        <taxon>Agaricomycetidae</taxon>
        <taxon>Boletales</taxon>
        <taxon>Boletales incertae sedis</taxon>
        <taxon>Leucogyrophana</taxon>
    </lineage>
</organism>
<keyword evidence="1" id="KW-0472">Membrane</keyword>
<dbReference type="AlphaFoldDB" id="A0A0C9VC07"/>
<reference evidence="2 3" key="1">
    <citation type="submission" date="2014-04" db="EMBL/GenBank/DDBJ databases">
        <title>Evolutionary Origins and Diversification of the Mycorrhizal Mutualists.</title>
        <authorList>
            <consortium name="DOE Joint Genome Institute"/>
            <consortium name="Mycorrhizal Genomics Consortium"/>
            <person name="Kohler A."/>
            <person name="Kuo A."/>
            <person name="Nagy L.G."/>
            <person name="Floudas D."/>
            <person name="Copeland A."/>
            <person name="Barry K.W."/>
            <person name="Cichocki N."/>
            <person name="Veneault-Fourrey C."/>
            <person name="LaButti K."/>
            <person name="Lindquist E.A."/>
            <person name="Lipzen A."/>
            <person name="Lundell T."/>
            <person name="Morin E."/>
            <person name="Murat C."/>
            <person name="Riley R."/>
            <person name="Ohm R."/>
            <person name="Sun H."/>
            <person name="Tunlid A."/>
            <person name="Henrissat B."/>
            <person name="Grigoriev I.V."/>
            <person name="Hibbett D.S."/>
            <person name="Martin F."/>
        </authorList>
    </citation>
    <scope>NUCLEOTIDE SEQUENCE [LARGE SCALE GENOMIC DNA]</scope>
    <source>
        <strain evidence="2 3">MD-312</strain>
    </source>
</reference>
<keyword evidence="1" id="KW-1133">Transmembrane helix</keyword>
<name>A0A0C9VC07_9AGAM</name>
<evidence type="ECO:0000313" key="3">
    <source>
        <dbReference type="Proteomes" id="UP000053820"/>
    </source>
</evidence>
<keyword evidence="1" id="KW-0812">Transmembrane</keyword>
<protein>
    <submittedName>
        <fullName evidence="2">Uncharacterized protein</fullName>
    </submittedName>
</protein>
<gene>
    <name evidence="2" type="ORF">HYDPIDRAFT_113741</name>
</gene>
<dbReference type="PANTHER" id="PTHR40465:SF1">
    <property type="entry name" value="DUF6534 DOMAIN-CONTAINING PROTEIN"/>
    <property type="match status" value="1"/>
</dbReference>
<dbReference type="EMBL" id="KN839852">
    <property type="protein sequence ID" value="KIJ63154.1"/>
    <property type="molecule type" value="Genomic_DNA"/>
</dbReference>
<dbReference type="HOGENOM" id="CLU_2184319_0_0_1"/>
<sequence>MYWGFVAATALVGITFLQGYMYYNRNHDHKALQIAVAIMLIVDFSSTAVIATTIFHYFLINYGNLATFNSIPAEWVLENALTALVTCIAQLFFASRIRLGLLVLLEYIA</sequence>
<proteinExistence type="predicted"/>
<feature type="transmembrane region" description="Helical" evidence="1">
    <location>
        <begin position="6"/>
        <end position="23"/>
    </location>
</feature>